<dbReference type="Proteomes" id="UP000467840">
    <property type="component" value="Chromosome 6"/>
</dbReference>
<dbReference type="InterPro" id="IPR053223">
    <property type="entry name" value="Prob_Methyltransferase"/>
</dbReference>
<evidence type="ECO:0000313" key="2">
    <source>
        <dbReference type="Proteomes" id="UP000467840"/>
    </source>
</evidence>
<dbReference type="AlphaFoldDB" id="A0A6A6MTW5"/>
<organism evidence="1 2">
    <name type="scientific">Hevea brasiliensis</name>
    <name type="common">Para rubber tree</name>
    <name type="synonym">Siphonia brasiliensis</name>
    <dbReference type="NCBI Taxonomy" id="3981"/>
    <lineage>
        <taxon>Eukaryota</taxon>
        <taxon>Viridiplantae</taxon>
        <taxon>Streptophyta</taxon>
        <taxon>Embryophyta</taxon>
        <taxon>Tracheophyta</taxon>
        <taxon>Spermatophyta</taxon>
        <taxon>Magnoliopsida</taxon>
        <taxon>eudicotyledons</taxon>
        <taxon>Gunneridae</taxon>
        <taxon>Pentapetalae</taxon>
        <taxon>rosids</taxon>
        <taxon>fabids</taxon>
        <taxon>Malpighiales</taxon>
        <taxon>Euphorbiaceae</taxon>
        <taxon>Crotonoideae</taxon>
        <taxon>Micrandreae</taxon>
        <taxon>Hevea</taxon>
    </lineage>
</organism>
<gene>
    <name evidence="1" type="ORF">GH714_019808</name>
</gene>
<dbReference type="EMBL" id="JAAGAX010000004">
    <property type="protein sequence ID" value="KAF2317302.1"/>
    <property type="molecule type" value="Genomic_DNA"/>
</dbReference>
<protein>
    <submittedName>
        <fullName evidence="1">Uncharacterized protein</fullName>
    </submittedName>
</protein>
<accession>A0A6A6MTW5</accession>
<evidence type="ECO:0000313" key="1">
    <source>
        <dbReference type="EMBL" id="KAF2317302.1"/>
    </source>
</evidence>
<dbReference type="PANTHER" id="PTHR44067">
    <property type="entry name" value="S-ADENOSYL-L-METHIONINE-DEPENDENT METHYLTRANSFERASE SUPERFAMILY PROTEIN-RELATED"/>
    <property type="match status" value="1"/>
</dbReference>
<reference evidence="1 2" key="1">
    <citation type="journal article" date="2020" name="Mol. Plant">
        <title>The Chromosome-Based Rubber Tree Genome Provides New Insights into Spurge Genome Evolution and Rubber Biosynthesis.</title>
        <authorList>
            <person name="Liu J."/>
            <person name="Shi C."/>
            <person name="Shi C.C."/>
            <person name="Li W."/>
            <person name="Zhang Q.J."/>
            <person name="Zhang Y."/>
            <person name="Li K."/>
            <person name="Lu H.F."/>
            <person name="Shi C."/>
            <person name="Zhu S.T."/>
            <person name="Xiao Z.Y."/>
            <person name="Nan H."/>
            <person name="Yue Y."/>
            <person name="Zhu X.G."/>
            <person name="Wu Y."/>
            <person name="Hong X.N."/>
            <person name="Fan G.Y."/>
            <person name="Tong Y."/>
            <person name="Zhang D."/>
            <person name="Mao C.L."/>
            <person name="Liu Y.L."/>
            <person name="Hao S.J."/>
            <person name="Liu W.Q."/>
            <person name="Lv M.Q."/>
            <person name="Zhang H.B."/>
            <person name="Liu Y."/>
            <person name="Hu-Tang G.R."/>
            <person name="Wang J.P."/>
            <person name="Wang J.H."/>
            <person name="Sun Y.H."/>
            <person name="Ni S.B."/>
            <person name="Chen W.B."/>
            <person name="Zhang X.C."/>
            <person name="Jiao Y.N."/>
            <person name="Eichler E.E."/>
            <person name="Li G.H."/>
            <person name="Liu X."/>
            <person name="Gao L.Z."/>
        </authorList>
    </citation>
    <scope>NUCLEOTIDE SEQUENCE [LARGE SCALE GENOMIC DNA]</scope>
    <source>
        <strain evidence="2">cv. GT1</strain>
        <tissue evidence="1">Leaf</tissue>
    </source>
</reference>
<name>A0A6A6MTW5_HEVBR</name>
<comment type="caution">
    <text evidence="1">The sequence shown here is derived from an EMBL/GenBank/DDBJ whole genome shotgun (WGS) entry which is preliminary data.</text>
</comment>
<dbReference type="PANTHER" id="PTHR44067:SF10">
    <property type="entry name" value="S-ADENOSYL-L-METHIONINE-DEPENDENT METHYLTRANSFERASE SUPERFAMILY PROTEIN"/>
    <property type="match status" value="1"/>
</dbReference>
<keyword evidence="2" id="KW-1185">Reference proteome</keyword>
<sequence length="255" mass="29140">MGSDESEAYPKKHSQQAQTKFKLKMLVLRPTCCYTFVDCELQQKLNSSNLLVQALLIELRSQHEALADQKVSQPMMKFMINLGLLCDELTLAVGPHKLPLGYSPRVGSDEVYPPVGAACLKYQEELSQYMTYEVGGECPMDDVFAQTLMMRGCEPLPRRRCRPKPPANYKEPIPLPQSLWATPSDTSIVWDPYTCKSYKCLIERKNVPGYFDCKDCFDLQGREKTRWMFDNGGLDYEIDQVLKQNLMELSVLDLT</sequence>
<proteinExistence type="predicted"/>